<comment type="similarity">
    <text evidence="1">Belongs to the peptidase S58 family.</text>
</comment>
<dbReference type="RefSeq" id="WP_198915520.1">
    <property type="nucleotide sequence ID" value="NZ_JAEKPD010000005.1"/>
</dbReference>
<dbReference type="EMBL" id="JAEKPD010000005">
    <property type="protein sequence ID" value="MBJ3762329.1"/>
    <property type="molecule type" value="Genomic_DNA"/>
</dbReference>
<proteinExistence type="inferred from homology"/>
<dbReference type="Gene3D" id="3.60.70.12">
    <property type="entry name" value="L-amino peptidase D-ALA esterase/amidase"/>
    <property type="match status" value="1"/>
</dbReference>
<dbReference type="SUPFAM" id="SSF56266">
    <property type="entry name" value="DmpA/ArgJ-like"/>
    <property type="match status" value="1"/>
</dbReference>
<sequence>MTVSPQPGPLNLITDVPGLVVGHAQNGILKSGVTVLLADAPMSAGVHIMGGAPGSRDTALLAPENLVERVDALVLSGGSAFGLSAADGVMAGLRKMGRGFPVGGHRVPIVPTAILYDLSAGGDHGWLDTPYPTLGGKALDAADTRFELGSVGAGTGAVAGPLKGGIGSASARLADGTIVGALVAANPVGSVAHPDTGQFWAAPFERGDEFGGKGLPPAPGELPLPDLLKSAHTTIAIVATDATLSKAQATRMAMAAHDGMARAILPSHTPFDGDLVFAASTRARPAPDDAGQLLLGHAAAACLARAIARAVFHATPAHGDAAPCWSDRHA</sequence>
<dbReference type="InterPro" id="IPR016117">
    <property type="entry name" value="ArgJ-like_dom_sf"/>
</dbReference>
<protein>
    <submittedName>
        <fullName evidence="2">P1 family peptidase</fullName>
    </submittedName>
</protein>
<keyword evidence="3" id="KW-1185">Reference proteome</keyword>
<organism evidence="2 3">
    <name type="scientific">Palleronia pontilimi</name>
    <dbReference type="NCBI Taxonomy" id="1964209"/>
    <lineage>
        <taxon>Bacteria</taxon>
        <taxon>Pseudomonadati</taxon>
        <taxon>Pseudomonadota</taxon>
        <taxon>Alphaproteobacteria</taxon>
        <taxon>Rhodobacterales</taxon>
        <taxon>Roseobacteraceae</taxon>
        <taxon>Palleronia</taxon>
    </lineage>
</organism>
<dbReference type="CDD" id="cd02252">
    <property type="entry name" value="nylC_like"/>
    <property type="match status" value="1"/>
</dbReference>
<evidence type="ECO:0000313" key="3">
    <source>
        <dbReference type="Proteomes" id="UP000642488"/>
    </source>
</evidence>
<reference evidence="2" key="1">
    <citation type="submission" date="2020-12" db="EMBL/GenBank/DDBJ databases">
        <title>Bacterial taxonomy.</title>
        <authorList>
            <person name="Pan X."/>
        </authorList>
    </citation>
    <scope>NUCLEOTIDE SEQUENCE</scope>
    <source>
        <strain evidence="2">KCTC 52957</strain>
    </source>
</reference>
<dbReference type="Pfam" id="PF03576">
    <property type="entry name" value="Peptidase_S58"/>
    <property type="match status" value="1"/>
</dbReference>
<comment type="caution">
    <text evidence="2">The sequence shown here is derived from an EMBL/GenBank/DDBJ whole genome shotgun (WGS) entry which is preliminary data.</text>
</comment>
<dbReference type="Proteomes" id="UP000642488">
    <property type="component" value="Unassembled WGS sequence"/>
</dbReference>
<dbReference type="GO" id="GO:0004177">
    <property type="term" value="F:aminopeptidase activity"/>
    <property type="evidence" value="ECO:0007669"/>
    <property type="project" value="TreeGrafter"/>
</dbReference>
<evidence type="ECO:0000256" key="1">
    <source>
        <dbReference type="ARBA" id="ARBA00007068"/>
    </source>
</evidence>
<dbReference type="PANTHER" id="PTHR36512:SF3">
    <property type="entry name" value="BLR5678 PROTEIN"/>
    <property type="match status" value="1"/>
</dbReference>
<dbReference type="AlphaFoldDB" id="A0A934II48"/>
<dbReference type="PANTHER" id="PTHR36512">
    <property type="entry name" value="D-AMINOPEPTIDASE"/>
    <property type="match status" value="1"/>
</dbReference>
<evidence type="ECO:0000313" key="2">
    <source>
        <dbReference type="EMBL" id="MBJ3762329.1"/>
    </source>
</evidence>
<gene>
    <name evidence="2" type="ORF">ILP92_06190</name>
</gene>
<accession>A0A934II48</accession>
<dbReference type="InterPro" id="IPR005321">
    <property type="entry name" value="Peptidase_S58_DmpA"/>
</dbReference>
<name>A0A934II48_9RHOB</name>